<dbReference type="InterPro" id="IPR003356">
    <property type="entry name" value="DNA_methylase_A-5"/>
</dbReference>
<dbReference type="Proteomes" id="UP000256345">
    <property type="component" value="Unassembled WGS sequence"/>
</dbReference>
<dbReference type="InterPro" id="IPR038333">
    <property type="entry name" value="T1MK-like_N_sf"/>
</dbReference>
<dbReference type="InterPro" id="IPR002052">
    <property type="entry name" value="DNA_methylase_N6_adenine_CS"/>
</dbReference>
<name>A0ABX9K2E2_9BACT</name>
<accession>A0ABX9K2E2</accession>
<keyword evidence="11" id="KW-1185">Reference proteome</keyword>
<sequence>MATGNGHGFVDLPEGKEGPPSMTTTRDSVARLWSLCDVLRDDGTSYQHYVTELAQLLFLKMAKEAGQEEALPKGLRWDDLKARSGAAQYGFYQQLLLALGRAPHRRVSAIYANARTALRQPKHLEQLVDGIDALDWFSAREDGLGNLYEGLLEKNATDIKSGAGQYFTPRALINTMVALVQPRPGERIQDPAAGTGGFLVAAHEHIKARTRDLRDLGEKEATWQREQAYTGVELVPETQRLALMNCLLHGLEGPRGGEGAIQLGDSLSGLGASLPRAHVILTNPPFGTKKGGGRPTREDLTHSTSNKQLVFLQHIYRGLAPGGRAAVVLPDNVLFEDGVGQKVRTELMDLCDLHTLLRLPTGIFYAQGVKTNVLFFTRGEQDTGNTKAVWVYDLRANMPNFGKRTPFSSETLKPFVAAYGTDPHGKSPREDEGESGRFREFTREELSKRHDNLDIAWLKDHGQHDPEALPDPEALSAEIEAELQSALREIQALTRLLTEAPVEDDEEAA</sequence>
<evidence type="ECO:0000256" key="1">
    <source>
        <dbReference type="ARBA" id="ARBA00006594"/>
    </source>
</evidence>
<keyword evidence="4" id="KW-0808">Transferase</keyword>
<protein>
    <recommendedName>
        <fullName evidence="2">site-specific DNA-methyltransferase (adenine-specific)</fullName>
        <ecNumber evidence="2">2.1.1.72</ecNumber>
    </recommendedName>
</protein>
<dbReference type="PANTHER" id="PTHR42933">
    <property type="entry name" value="SLR6095 PROTEIN"/>
    <property type="match status" value="1"/>
</dbReference>
<dbReference type="CDD" id="cd02440">
    <property type="entry name" value="AdoMet_MTases"/>
    <property type="match status" value="1"/>
</dbReference>
<dbReference type="Gene3D" id="1.20.1260.30">
    <property type="match status" value="1"/>
</dbReference>
<reference evidence="10 11" key="1">
    <citation type="submission" date="2018-08" db="EMBL/GenBank/DDBJ databases">
        <title>Genomic Encyclopedia of Archaeal and Bacterial Type Strains, Phase II (KMG-II): from individual species to whole genera.</title>
        <authorList>
            <person name="Goeker M."/>
        </authorList>
    </citation>
    <scope>NUCLEOTIDE SEQUENCE [LARGE SCALE GENOMIC DNA]</scope>
    <source>
        <strain evidence="10 11">DSM 2261</strain>
    </source>
</reference>
<dbReference type="SUPFAM" id="SSF53335">
    <property type="entry name" value="S-adenosyl-L-methionine-dependent methyltransferases"/>
    <property type="match status" value="1"/>
</dbReference>
<dbReference type="PANTHER" id="PTHR42933:SF4">
    <property type="entry name" value="TYPE I RESTRICTION ENZYME ECOKI METHYLASE SUBUNIT"/>
    <property type="match status" value="1"/>
</dbReference>
<proteinExistence type="inferred from homology"/>
<evidence type="ECO:0000256" key="4">
    <source>
        <dbReference type="ARBA" id="ARBA00022679"/>
    </source>
</evidence>
<dbReference type="Pfam" id="PF02384">
    <property type="entry name" value="N6_Mtase"/>
    <property type="match status" value="1"/>
</dbReference>
<evidence type="ECO:0000256" key="6">
    <source>
        <dbReference type="ARBA" id="ARBA00022747"/>
    </source>
</evidence>
<dbReference type="InterPro" id="IPR029063">
    <property type="entry name" value="SAM-dependent_MTases_sf"/>
</dbReference>
<comment type="similarity">
    <text evidence="1">Belongs to the N(4)/N(6)-methyltransferase family.</text>
</comment>
<comment type="caution">
    <text evidence="10">The sequence shown here is derived from an EMBL/GenBank/DDBJ whole genome shotgun (WGS) entry which is preliminary data.</text>
</comment>
<feature type="domain" description="DNA methylase adenine-specific" evidence="9">
    <location>
        <begin position="141"/>
        <end position="455"/>
    </location>
</feature>
<evidence type="ECO:0000256" key="2">
    <source>
        <dbReference type="ARBA" id="ARBA00011900"/>
    </source>
</evidence>
<dbReference type="PRINTS" id="PR00507">
    <property type="entry name" value="N12N6MTFRASE"/>
</dbReference>
<dbReference type="Gene3D" id="3.40.50.150">
    <property type="entry name" value="Vaccinia Virus protein VP39"/>
    <property type="match status" value="1"/>
</dbReference>
<evidence type="ECO:0000256" key="5">
    <source>
        <dbReference type="ARBA" id="ARBA00022691"/>
    </source>
</evidence>
<organism evidence="10 11">
    <name type="scientific">Archangium gephyra</name>
    <dbReference type="NCBI Taxonomy" id="48"/>
    <lineage>
        <taxon>Bacteria</taxon>
        <taxon>Pseudomonadati</taxon>
        <taxon>Myxococcota</taxon>
        <taxon>Myxococcia</taxon>
        <taxon>Myxococcales</taxon>
        <taxon>Cystobacterineae</taxon>
        <taxon>Archangiaceae</taxon>
        <taxon>Archangium</taxon>
    </lineage>
</organism>
<dbReference type="EC" id="2.1.1.72" evidence="2"/>
<dbReference type="EMBL" id="QUMU01000005">
    <property type="protein sequence ID" value="REG32070.1"/>
    <property type="molecule type" value="Genomic_DNA"/>
</dbReference>
<evidence type="ECO:0000313" key="10">
    <source>
        <dbReference type="EMBL" id="REG32070.1"/>
    </source>
</evidence>
<evidence type="ECO:0000256" key="8">
    <source>
        <dbReference type="SAM" id="MobiDB-lite"/>
    </source>
</evidence>
<dbReference type="InterPro" id="IPR051537">
    <property type="entry name" value="DNA_Adenine_Mtase"/>
</dbReference>
<dbReference type="PROSITE" id="PS00092">
    <property type="entry name" value="N6_MTASE"/>
    <property type="match status" value="1"/>
</dbReference>
<evidence type="ECO:0000256" key="7">
    <source>
        <dbReference type="ARBA" id="ARBA00047942"/>
    </source>
</evidence>
<keyword evidence="3" id="KW-0489">Methyltransferase</keyword>
<keyword evidence="6" id="KW-0680">Restriction system</keyword>
<evidence type="ECO:0000256" key="3">
    <source>
        <dbReference type="ARBA" id="ARBA00022603"/>
    </source>
</evidence>
<gene>
    <name evidence="10" type="ORF">ATI61_105397</name>
</gene>
<comment type="catalytic activity">
    <reaction evidence="7">
        <text>a 2'-deoxyadenosine in DNA + S-adenosyl-L-methionine = an N(6)-methyl-2'-deoxyadenosine in DNA + S-adenosyl-L-homocysteine + H(+)</text>
        <dbReference type="Rhea" id="RHEA:15197"/>
        <dbReference type="Rhea" id="RHEA-COMP:12418"/>
        <dbReference type="Rhea" id="RHEA-COMP:12419"/>
        <dbReference type="ChEBI" id="CHEBI:15378"/>
        <dbReference type="ChEBI" id="CHEBI:57856"/>
        <dbReference type="ChEBI" id="CHEBI:59789"/>
        <dbReference type="ChEBI" id="CHEBI:90615"/>
        <dbReference type="ChEBI" id="CHEBI:90616"/>
        <dbReference type="EC" id="2.1.1.72"/>
    </reaction>
</comment>
<keyword evidence="5" id="KW-0949">S-adenosyl-L-methionine</keyword>
<evidence type="ECO:0000259" key="9">
    <source>
        <dbReference type="Pfam" id="PF02384"/>
    </source>
</evidence>
<evidence type="ECO:0000313" key="11">
    <source>
        <dbReference type="Proteomes" id="UP000256345"/>
    </source>
</evidence>
<feature type="region of interest" description="Disordered" evidence="8">
    <location>
        <begin position="1"/>
        <end position="24"/>
    </location>
</feature>